<keyword evidence="5" id="KW-1185">Reference proteome</keyword>
<keyword evidence="1" id="KW-1133">Transmembrane helix</keyword>
<evidence type="ECO:0000313" key="5">
    <source>
        <dbReference type="Proteomes" id="UP000427373"/>
    </source>
</evidence>
<feature type="transmembrane region" description="Helical" evidence="1">
    <location>
        <begin position="324"/>
        <end position="342"/>
    </location>
</feature>
<evidence type="ECO:0000313" key="3">
    <source>
        <dbReference type="EMBL" id="MBB5254333.1"/>
    </source>
</evidence>
<feature type="transmembrane region" description="Helical" evidence="1">
    <location>
        <begin position="228"/>
        <end position="248"/>
    </location>
</feature>
<feature type="transmembrane region" description="Helical" evidence="1">
    <location>
        <begin position="74"/>
        <end position="89"/>
    </location>
</feature>
<dbReference type="PANTHER" id="PTHR23518">
    <property type="entry name" value="C-METHYLTRANSFERASE"/>
    <property type="match status" value="1"/>
</dbReference>
<keyword evidence="1" id="KW-0812">Transmembrane</keyword>
<dbReference type="EMBL" id="CP045484">
    <property type="protein sequence ID" value="QGR16430.1"/>
    <property type="molecule type" value="Genomic_DNA"/>
</dbReference>
<name>A0A650CF12_SULOH</name>
<evidence type="ECO:0000313" key="6">
    <source>
        <dbReference type="Proteomes" id="UP000582213"/>
    </source>
</evidence>
<reference evidence="3 6" key="2">
    <citation type="submission" date="2020-08" db="EMBL/GenBank/DDBJ databases">
        <title>Genomic Encyclopedia of Type Strains, Phase IV (KMG-IV): sequencing the most valuable type-strain genomes for metagenomic binning, comparative biology and taxonomic classification.</title>
        <authorList>
            <person name="Goeker M."/>
        </authorList>
    </citation>
    <scope>NUCLEOTIDE SEQUENCE [LARGE SCALE GENOMIC DNA]</scope>
    <source>
        <strain evidence="3 6">DSM 12421</strain>
    </source>
</reference>
<reference evidence="4 5" key="1">
    <citation type="submission" date="2019-10" db="EMBL/GenBank/DDBJ databases">
        <title>Genome Sequences from Six Type Strain Members of the Archaeal Family Sulfolobaceae: Acidianus ambivalens, Acidianus infernus, Metallosphaera prunae, Stygiolobus azoricus, Sulfolobus metallicus, and Sulfurisphaera ohwakuensis.</title>
        <authorList>
            <person name="Counts J.A."/>
            <person name="Kelly R.M."/>
        </authorList>
    </citation>
    <scope>NUCLEOTIDE SEQUENCE [LARGE SCALE GENOMIC DNA]</scope>
    <source>
        <strain evidence="4 5">TA-1</strain>
    </source>
</reference>
<dbReference type="Proteomes" id="UP000427373">
    <property type="component" value="Chromosome"/>
</dbReference>
<dbReference type="SUPFAM" id="SSF103473">
    <property type="entry name" value="MFS general substrate transporter"/>
    <property type="match status" value="1"/>
</dbReference>
<dbReference type="GO" id="GO:0022857">
    <property type="term" value="F:transmembrane transporter activity"/>
    <property type="evidence" value="ECO:0007669"/>
    <property type="project" value="InterPro"/>
</dbReference>
<dbReference type="InterPro" id="IPR011701">
    <property type="entry name" value="MFS"/>
</dbReference>
<dbReference type="Proteomes" id="UP000582213">
    <property type="component" value="Unassembled WGS sequence"/>
</dbReference>
<dbReference type="RefSeq" id="WP_156013988.1">
    <property type="nucleotide sequence ID" value="NZ_CP045484.1"/>
</dbReference>
<feature type="transmembrane region" description="Helical" evidence="1">
    <location>
        <begin position="196"/>
        <end position="216"/>
    </location>
</feature>
<dbReference type="Gene3D" id="1.20.1250.20">
    <property type="entry name" value="MFS general substrate transporter like domains"/>
    <property type="match status" value="2"/>
</dbReference>
<sequence>MTIKRRSEVLKISFSAFFADLGYQAAVASFPIIFVFYFHAPIFLYGIAEALNYGGGSLMSILGGYLADKYGRKLIAVIGNALIIILSFTGLAVNYIEALFLFMFGWWFRNFRTPARRAMLSEVTEESERKEAYGILHALDIAGATLAVAYLTIALYFGVKATEILIFTSIPLIISTLFLVFVKAGGKGIPKKPGKVALTIVISTMFFAFTQYSFGFPIITTEEFTRRFYLATLTYGVFLASSSLFGYVFGKIKLEEVKGLAFLGYLLAGLTSFGFAFLSPLGVISIYPLSVIMGIAVASTETFEPTIISKLSRSETGTAMGALSFGRSIGVLIGNTIMGFLYQYSYSYSYIFAGIMGIIAFLIVFTVLLRG</sequence>
<feature type="transmembrane region" description="Helical" evidence="1">
    <location>
        <begin position="164"/>
        <end position="184"/>
    </location>
</feature>
<dbReference type="PANTHER" id="PTHR23518:SF2">
    <property type="entry name" value="MAJOR FACILITATOR SUPERFAMILY TRANSPORTER"/>
    <property type="match status" value="1"/>
</dbReference>
<accession>A0A650CF12</accession>
<feature type="transmembrane region" description="Helical" evidence="1">
    <location>
        <begin position="348"/>
        <end position="369"/>
    </location>
</feature>
<evidence type="ECO:0000256" key="1">
    <source>
        <dbReference type="SAM" id="Phobius"/>
    </source>
</evidence>
<dbReference type="CDD" id="cd17370">
    <property type="entry name" value="MFS_MJ1317_like"/>
    <property type="match status" value="1"/>
</dbReference>
<dbReference type="OrthoDB" id="57531at2157"/>
<dbReference type="Pfam" id="PF07690">
    <property type="entry name" value="MFS_1"/>
    <property type="match status" value="1"/>
</dbReference>
<proteinExistence type="predicted"/>
<dbReference type="GeneID" id="42800348"/>
<keyword evidence="1" id="KW-0472">Membrane</keyword>
<dbReference type="PROSITE" id="PS50850">
    <property type="entry name" value="MFS"/>
    <property type="match status" value="1"/>
</dbReference>
<dbReference type="InterPro" id="IPR036259">
    <property type="entry name" value="MFS_trans_sf"/>
</dbReference>
<organism evidence="4 5">
    <name type="scientific">Sulfurisphaera ohwakuensis</name>
    <dbReference type="NCBI Taxonomy" id="69656"/>
    <lineage>
        <taxon>Archaea</taxon>
        <taxon>Thermoproteota</taxon>
        <taxon>Thermoprotei</taxon>
        <taxon>Sulfolobales</taxon>
        <taxon>Sulfolobaceae</taxon>
        <taxon>Sulfurisphaera</taxon>
    </lineage>
</organism>
<dbReference type="KEGG" id="soh:D1869_03835"/>
<dbReference type="AlphaFoldDB" id="A0A650CF12"/>
<evidence type="ECO:0000259" key="2">
    <source>
        <dbReference type="PROSITE" id="PS50850"/>
    </source>
</evidence>
<feature type="domain" description="Major facilitator superfamily (MFS) profile" evidence="2">
    <location>
        <begin position="164"/>
        <end position="371"/>
    </location>
</feature>
<gene>
    <name evidence="4" type="ORF">D1869_03835</name>
    <name evidence="3" type="ORF">HNQ62_002107</name>
</gene>
<feature type="transmembrane region" description="Helical" evidence="1">
    <location>
        <begin position="260"/>
        <end position="278"/>
    </location>
</feature>
<feature type="transmembrane region" description="Helical" evidence="1">
    <location>
        <begin position="42"/>
        <end position="67"/>
    </location>
</feature>
<protein>
    <submittedName>
        <fullName evidence="3">MFS family permease</fullName>
    </submittedName>
    <submittedName>
        <fullName evidence="4">MFS transporter</fullName>
    </submittedName>
</protein>
<feature type="transmembrane region" description="Helical" evidence="1">
    <location>
        <begin position="132"/>
        <end position="158"/>
    </location>
</feature>
<evidence type="ECO:0000313" key="4">
    <source>
        <dbReference type="EMBL" id="QGR16430.1"/>
    </source>
</evidence>
<feature type="transmembrane region" description="Helical" evidence="1">
    <location>
        <begin position="12"/>
        <end position="36"/>
    </location>
</feature>
<dbReference type="EMBL" id="JACHFY010000014">
    <property type="protein sequence ID" value="MBB5254333.1"/>
    <property type="molecule type" value="Genomic_DNA"/>
</dbReference>
<dbReference type="InterPro" id="IPR020846">
    <property type="entry name" value="MFS_dom"/>
</dbReference>